<evidence type="ECO:0000313" key="3">
    <source>
        <dbReference type="EMBL" id="KAE9016861.1"/>
    </source>
</evidence>
<name>A0A6A3F9J9_9STRA</name>
<comment type="caution">
    <text evidence="2">The sequence shown here is derived from an EMBL/GenBank/DDBJ whole genome shotgun (WGS) entry which is preliminary data.</text>
</comment>
<protein>
    <submittedName>
        <fullName evidence="2">Uncharacterized protein</fullName>
    </submittedName>
</protein>
<dbReference type="EMBL" id="QXFW01000301">
    <property type="protein sequence ID" value="KAE9016861.1"/>
    <property type="molecule type" value="Genomic_DNA"/>
</dbReference>
<feature type="region of interest" description="Disordered" evidence="1">
    <location>
        <begin position="219"/>
        <end position="241"/>
    </location>
</feature>
<sequence length="274" mass="29487">MQSCSTARAQFTRGSTLENDCELIDEVVDAVDAAEGEVGTNTGLLRLEKFPSKSNITSTFSYLDAVRLDPPREPFRLVGLDCCGENANTLAPASGALITVSSFTSGKNCVLLVATTRVLARLPASKDDELLVLLLSFLAAGRLLFPTDHEISDAVARLSSRDVNVNADEDVDAPNEVFLLAPSRSPRLENDDDEDVTAFFLEGSADARELRAVDETVAEKNLGEDEDELPPASGELDQAKEEEEEVELFSSLGVRVVRFCHRSPLLGDAAAGLL</sequence>
<evidence type="ECO:0000313" key="5">
    <source>
        <dbReference type="Proteomes" id="UP000460718"/>
    </source>
</evidence>
<reference evidence="2 4" key="1">
    <citation type="submission" date="2018-08" db="EMBL/GenBank/DDBJ databases">
        <title>Genomic investigation of the strawberry pathogen Phytophthora fragariae indicates pathogenicity is determined by transcriptional variation in three key races.</title>
        <authorList>
            <person name="Adams T.M."/>
            <person name="Armitage A.D."/>
            <person name="Sobczyk M.K."/>
            <person name="Bates H.J."/>
            <person name="Dunwell J.M."/>
            <person name="Nellist C.F."/>
            <person name="Harrison R.J."/>
        </authorList>
    </citation>
    <scope>NUCLEOTIDE SEQUENCE [LARGE SCALE GENOMIC DNA]</scope>
    <source>
        <strain evidence="2 4">NOV-9</strain>
        <strain evidence="3 5">SCRP245</strain>
    </source>
</reference>
<dbReference type="EMBL" id="QXGF01000366">
    <property type="protein sequence ID" value="KAE8941336.1"/>
    <property type="molecule type" value="Genomic_DNA"/>
</dbReference>
<dbReference type="Proteomes" id="UP000460718">
    <property type="component" value="Unassembled WGS sequence"/>
</dbReference>
<dbReference type="AlphaFoldDB" id="A0A6A3F9J9"/>
<dbReference type="Proteomes" id="UP000429523">
    <property type="component" value="Unassembled WGS sequence"/>
</dbReference>
<accession>A0A6A3F9J9</accession>
<gene>
    <name evidence="2" type="ORF">PF009_g8871</name>
    <name evidence="3" type="ORF">PF011_g6961</name>
</gene>
<proteinExistence type="predicted"/>
<evidence type="ECO:0000313" key="4">
    <source>
        <dbReference type="Proteomes" id="UP000429523"/>
    </source>
</evidence>
<organism evidence="2 4">
    <name type="scientific">Phytophthora fragariae</name>
    <dbReference type="NCBI Taxonomy" id="53985"/>
    <lineage>
        <taxon>Eukaryota</taxon>
        <taxon>Sar</taxon>
        <taxon>Stramenopiles</taxon>
        <taxon>Oomycota</taxon>
        <taxon>Peronosporomycetes</taxon>
        <taxon>Peronosporales</taxon>
        <taxon>Peronosporaceae</taxon>
        <taxon>Phytophthora</taxon>
    </lineage>
</organism>
<evidence type="ECO:0000256" key="1">
    <source>
        <dbReference type="SAM" id="MobiDB-lite"/>
    </source>
</evidence>
<evidence type="ECO:0000313" key="2">
    <source>
        <dbReference type="EMBL" id="KAE8941336.1"/>
    </source>
</evidence>